<dbReference type="AlphaFoldDB" id="A0A6N2LL25"/>
<reference evidence="3" key="1">
    <citation type="submission" date="2019-03" db="EMBL/GenBank/DDBJ databases">
        <authorList>
            <person name="Mank J."/>
            <person name="Almeida P."/>
        </authorList>
    </citation>
    <scope>NUCLEOTIDE SEQUENCE</scope>
    <source>
        <strain evidence="3">78183</strain>
    </source>
</reference>
<gene>
    <name evidence="3" type="ORF">SVIM_LOCUS241051</name>
</gene>
<dbReference type="InterPro" id="IPR011990">
    <property type="entry name" value="TPR-like_helical_dom_sf"/>
</dbReference>
<accession>A0A6N2LL25</accession>
<comment type="similarity">
    <text evidence="1">Belongs to the PPR family. P subfamily.</text>
</comment>
<dbReference type="Gene3D" id="1.25.40.10">
    <property type="entry name" value="Tetratricopeptide repeat domain"/>
    <property type="match status" value="1"/>
</dbReference>
<evidence type="ECO:0008006" key="4">
    <source>
        <dbReference type="Google" id="ProtNLM"/>
    </source>
</evidence>
<evidence type="ECO:0000313" key="3">
    <source>
        <dbReference type="EMBL" id="VFU41177.1"/>
    </source>
</evidence>
<name>A0A6N2LL25_SALVM</name>
<dbReference type="PANTHER" id="PTHR47941">
    <property type="entry name" value="PENTATRICOPEPTIDE REPEAT-CONTAINING PROTEIN 3, MITOCHONDRIAL"/>
    <property type="match status" value="1"/>
</dbReference>
<keyword evidence="2" id="KW-0677">Repeat</keyword>
<dbReference type="Pfam" id="PF12854">
    <property type="entry name" value="PPR_1"/>
    <property type="match status" value="2"/>
</dbReference>
<dbReference type="InterPro" id="IPR002885">
    <property type="entry name" value="PPR_rpt"/>
</dbReference>
<evidence type="ECO:0000256" key="1">
    <source>
        <dbReference type="ARBA" id="ARBA00007626"/>
    </source>
</evidence>
<organism evidence="3">
    <name type="scientific">Salix viminalis</name>
    <name type="common">Common osier</name>
    <name type="synonym">Basket willow</name>
    <dbReference type="NCBI Taxonomy" id="40686"/>
    <lineage>
        <taxon>Eukaryota</taxon>
        <taxon>Viridiplantae</taxon>
        <taxon>Streptophyta</taxon>
        <taxon>Embryophyta</taxon>
        <taxon>Tracheophyta</taxon>
        <taxon>Spermatophyta</taxon>
        <taxon>Magnoliopsida</taxon>
        <taxon>eudicotyledons</taxon>
        <taxon>Gunneridae</taxon>
        <taxon>Pentapetalae</taxon>
        <taxon>rosids</taxon>
        <taxon>fabids</taxon>
        <taxon>Malpighiales</taxon>
        <taxon>Salicaceae</taxon>
        <taxon>Saliceae</taxon>
        <taxon>Salix</taxon>
    </lineage>
</organism>
<protein>
    <recommendedName>
        <fullName evidence="4">Pentatricopeptide repeat-containing protein</fullName>
    </recommendedName>
</protein>
<dbReference type="NCBIfam" id="TIGR00756">
    <property type="entry name" value="PPR"/>
    <property type="match status" value="1"/>
</dbReference>
<dbReference type="EMBL" id="CAADRP010001559">
    <property type="protein sequence ID" value="VFU41177.1"/>
    <property type="molecule type" value="Genomic_DNA"/>
</dbReference>
<proteinExistence type="inferred from homology"/>
<sequence>MMNYLRLSKATDTFYDMIRTHHIVPTLPLWNRLIYQFNATGLVSQDAVGFNTLIDGYCKVGEISYAFELMERNEEPSKRGDFDRAKSLIDEILGLGRKKIVLSERLIDVNDDDDGFLPDVVTYGSIINGLCKRGIVDRSKGTFEGDGQDGSAWESFIYQSQMIVCGVSFDLVVCTTLIDGLSSLVNLMRLRPCFAHLQS</sequence>
<evidence type="ECO:0000256" key="2">
    <source>
        <dbReference type="ARBA" id="ARBA00022737"/>
    </source>
</evidence>